<evidence type="ECO:0000313" key="2">
    <source>
        <dbReference type="EMBL" id="KAK6732102.1"/>
    </source>
</evidence>
<keyword evidence="3" id="KW-1185">Reference proteome</keyword>
<gene>
    <name evidence="2" type="primary">Necator_chrII.g4259</name>
    <name evidence="2" type="ORF">RB195_016467</name>
</gene>
<evidence type="ECO:0000256" key="1">
    <source>
        <dbReference type="SAM" id="Phobius"/>
    </source>
</evidence>
<reference evidence="2 3" key="1">
    <citation type="submission" date="2023-08" db="EMBL/GenBank/DDBJ databases">
        <title>A Necator americanus chromosomal reference genome.</title>
        <authorList>
            <person name="Ilik V."/>
            <person name="Petrzelkova K.J."/>
            <person name="Pardy F."/>
            <person name="Fuh T."/>
            <person name="Niatou-Singa F.S."/>
            <person name="Gouil Q."/>
            <person name="Baker L."/>
            <person name="Ritchie M.E."/>
            <person name="Jex A.R."/>
            <person name="Gazzola D."/>
            <person name="Li H."/>
            <person name="Toshio Fujiwara R."/>
            <person name="Zhan B."/>
            <person name="Aroian R.V."/>
            <person name="Pafco B."/>
            <person name="Schwarz E.M."/>
        </authorList>
    </citation>
    <scope>NUCLEOTIDE SEQUENCE [LARGE SCALE GENOMIC DNA]</scope>
    <source>
        <strain evidence="2 3">Aroian</strain>
        <tissue evidence="2">Whole animal</tissue>
    </source>
</reference>
<dbReference type="EMBL" id="JAVFWL010000002">
    <property type="protein sequence ID" value="KAK6732102.1"/>
    <property type="molecule type" value="Genomic_DNA"/>
</dbReference>
<evidence type="ECO:0000313" key="3">
    <source>
        <dbReference type="Proteomes" id="UP001303046"/>
    </source>
</evidence>
<protein>
    <submittedName>
        <fullName evidence="2">Uncharacterized protein</fullName>
    </submittedName>
</protein>
<comment type="caution">
    <text evidence="2">The sequence shown here is derived from an EMBL/GenBank/DDBJ whole genome shotgun (WGS) entry which is preliminary data.</text>
</comment>
<dbReference type="Proteomes" id="UP001303046">
    <property type="component" value="Unassembled WGS sequence"/>
</dbReference>
<sequence length="143" mass="16203">MVDSFLLFRYAVNGRAMDYIAQLRDLLFYIYSLIMFLPILIVCRRRLPAAGISSSQTSVSQSSHLEPCVPSHYRTEQSTHMHRISEKLEAKSQSPGEDVPINMENLALLKQAEILIPLHWLHVSLKRARLETDVDGKPVGTIA</sequence>
<proteinExistence type="predicted"/>
<organism evidence="2 3">
    <name type="scientific">Necator americanus</name>
    <name type="common">Human hookworm</name>
    <dbReference type="NCBI Taxonomy" id="51031"/>
    <lineage>
        <taxon>Eukaryota</taxon>
        <taxon>Metazoa</taxon>
        <taxon>Ecdysozoa</taxon>
        <taxon>Nematoda</taxon>
        <taxon>Chromadorea</taxon>
        <taxon>Rhabditida</taxon>
        <taxon>Rhabditina</taxon>
        <taxon>Rhabditomorpha</taxon>
        <taxon>Strongyloidea</taxon>
        <taxon>Ancylostomatidae</taxon>
        <taxon>Bunostominae</taxon>
        <taxon>Necator</taxon>
    </lineage>
</organism>
<name>A0ABR1C358_NECAM</name>
<feature type="transmembrane region" description="Helical" evidence="1">
    <location>
        <begin position="26"/>
        <end position="43"/>
    </location>
</feature>
<keyword evidence="1" id="KW-0472">Membrane</keyword>
<keyword evidence="1" id="KW-1133">Transmembrane helix</keyword>
<accession>A0ABR1C358</accession>
<keyword evidence="1" id="KW-0812">Transmembrane</keyword>